<dbReference type="AlphaFoldDB" id="A0ABD2AY79"/>
<dbReference type="Proteomes" id="UP001607302">
    <property type="component" value="Unassembled WGS sequence"/>
</dbReference>
<dbReference type="EMBL" id="JAUDFV010000138">
    <property type="protein sequence ID" value="KAL2725346.1"/>
    <property type="molecule type" value="Genomic_DNA"/>
</dbReference>
<organism evidence="1 2">
    <name type="scientific">Vespula squamosa</name>
    <name type="common">Southern yellow jacket</name>
    <name type="synonym">Wasp</name>
    <dbReference type="NCBI Taxonomy" id="30214"/>
    <lineage>
        <taxon>Eukaryota</taxon>
        <taxon>Metazoa</taxon>
        <taxon>Ecdysozoa</taxon>
        <taxon>Arthropoda</taxon>
        <taxon>Hexapoda</taxon>
        <taxon>Insecta</taxon>
        <taxon>Pterygota</taxon>
        <taxon>Neoptera</taxon>
        <taxon>Endopterygota</taxon>
        <taxon>Hymenoptera</taxon>
        <taxon>Apocrita</taxon>
        <taxon>Aculeata</taxon>
        <taxon>Vespoidea</taxon>
        <taxon>Vespidae</taxon>
        <taxon>Vespinae</taxon>
        <taxon>Vespula</taxon>
    </lineage>
</organism>
<protein>
    <submittedName>
        <fullName evidence="1">Uncharacterized protein</fullName>
    </submittedName>
</protein>
<proteinExistence type="predicted"/>
<reference evidence="1 2" key="1">
    <citation type="journal article" date="2024" name="Ann. Entomol. Soc. Am.">
        <title>Genomic analyses of the southern and eastern yellowjacket wasps (Hymenoptera: Vespidae) reveal evolutionary signatures of social life.</title>
        <authorList>
            <person name="Catto M.A."/>
            <person name="Caine P.B."/>
            <person name="Orr S.E."/>
            <person name="Hunt B.G."/>
            <person name="Goodisman M.A.D."/>
        </authorList>
    </citation>
    <scope>NUCLEOTIDE SEQUENCE [LARGE SCALE GENOMIC DNA]</scope>
    <source>
        <strain evidence="1">233</strain>
        <tissue evidence="1">Head and thorax</tissue>
    </source>
</reference>
<sequence>MVGLGWNGNDRKGDNACRKVAQKKRSQARKIISQSVKAKTRDTKVNNFNVIHPLSPLAKLPEHSVPSLALPLLFSSMEASISSMVVTIGSTVSTRNSSSGSSNDSGSSSVLVAIVRVLVVEQ</sequence>
<comment type="caution">
    <text evidence="1">The sequence shown here is derived from an EMBL/GenBank/DDBJ whole genome shotgun (WGS) entry which is preliminary data.</text>
</comment>
<evidence type="ECO:0000313" key="2">
    <source>
        <dbReference type="Proteomes" id="UP001607302"/>
    </source>
</evidence>
<name>A0ABD2AY79_VESSQ</name>
<accession>A0ABD2AY79</accession>
<evidence type="ECO:0000313" key="1">
    <source>
        <dbReference type="EMBL" id="KAL2725346.1"/>
    </source>
</evidence>
<keyword evidence="2" id="KW-1185">Reference proteome</keyword>
<gene>
    <name evidence="1" type="ORF">V1478_008019</name>
</gene>